<dbReference type="InterPro" id="IPR043129">
    <property type="entry name" value="ATPase_NBD"/>
</dbReference>
<dbReference type="RefSeq" id="WP_089532498.1">
    <property type="nucleotide sequence ID" value="NZ_CP022437.1"/>
</dbReference>
<keyword evidence="3" id="KW-1185">Reference proteome</keyword>
<dbReference type="OrthoDB" id="49666at2"/>
<organism evidence="2 3">
    <name type="scientific">Virgibacillus necropolis</name>
    <dbReference type="NCBI Taxonomy" id="163877"/>
    <lineage>
        <taxon>Bacteria</taxon>
        <taxon>Bacillati</taxon>
        <taxon>Bacillota</taxon>
        <taxon>Bacilli</taxon>
        <taxon>Bacillales</taxon>
        <taxon>Bacillaceae</taxon>
        <taxon>Virgibacillus</taxon>
    </lineage>
</organism>
<gene>
    <name evidence="2" type="ORF">CFK40_11820</name>
</gene>
<protein>
    <recommendedName>
        <fullName evidence="4">Glucokinase</fullName>
    </recommendedName>
</protein>
<dbReference type="AlphaFoldDB" id="A0A221MDI9"/>
<name>A0A221MDI9_9BACI</name>
<dbReference type="KEGG" id="vne:CFK40_11820"/>
<accession>A0A221MDI9</accession>
<dbReference type="EMBL" id="CP022437">
    <property type="protein sequence ID" value="ASN05649.1"/>
    <property type="molecule type" value="Genomic_DNA"/>
</dbReference>
<evidence type="ECO:0008006" key="4">
    <source>
        <dbReference type="Google" id="ProtNLM"/>
    </source>
</evidence>
<reference evidence="2 3" key="1">
    <citation type="journal article" date="2003" name="Int. J. Syst. Evol. Microbiol.">
        <title>Virgibacillus carmonensis sp. nov., Virgibacillus necropolis sp. nov. and Virgibacillus picturae sp. nov., three novel species isolated from deteriorated mural paintings, transfer of the species of the genus salibacillus to Virgibacillus, as Virgibacillus marismortui comb. nov. and Virgibacillus salexigens comb. nov., and emended description of the genus Virgibacillus.</title>
        <authorList>
            <person name="Heyrman J."/>
            <person name="Logan N.A."/>
            <person name="Busse H.J."/>
            <person name="Balcaen A."/>
            <person name="Lebbe L."/>
            <person name="Rodriguez-Diaz M."/>
            <person name="Swings J."/>
            <person name="De Vos P."/>
        </authorList>
    </citation>
    <scope>NUCLEOTIDE SEQUENCE [LARGE SCALE GENOMIC DNA]</scope>
    <source>
        <strain evidence="2 3">LMG 19488</strain>
    </source>
</reference>
<dbReference type="PANTHER" id="PTHR18964:SF149">
    <property type="entry name" value="BIFUNCTIONAL UDP-N-ACETYLGLUCOSAMINE 2-EPIMERASE_N-ACETYLMANNOSAMINE KINASE"/>
    <property type="match status" value="1"/>
</dbReference>
<dbReference type="Proteomes" id="UP000204391">
    <property type="component" value="Chromosome"/>
</dbReference>
<evidence type="ECO:0000313" key="2">
    <source>
        <dbReference type="EMBL" id="ASN05649.1"/>
    </source>
</evidence>
<evidence type="ECO:0000313" key="3">
    <source>
        <dbReference type="Proteomes" id="UP000204391"/>
    </source>
</evidence>
<dbReference type="Pfam" id="PF00480">
    <property type="entry name" value="ROK"/>
    <property type="match status" value="1"/>
</dbReference>
<evidence type="ECO:0000256" key="1">
    <source>
        <dbReference type="ARBA" id="ARBA00006479"/>
    </source>
</evidence>
<dbReference type="Gene3D" id="3.30.420.40">
    <property type="match status" value="2"/>
</dbReference>
<comment type="similarity">
    <text evidence="1">Belongs to the ROK (NagC/XylR) family.</text>
</comment>
<dbReference type="InterPro" id="IPR000600">
    <property type="entry name" value="ROK"/>
</dbReference>
<dbReference type="PANTHER" id="PTHR18964">
    <property type="entry name" value="ROK (REPRESSOR, ORF, KINASE) FAMILY"/>
    <property type="match status" value="1"/>
</dbReference>
<sequence length="307" mass="34309">MFKQYYLCLDIGGTEIGVNLLNSDKKPFYPENICYESKAKKDQNSILQHFRNIITEHLQFSNMNDAELLGIGVAIPGPFDYENGISLMRGIRKYDAIYKINLKELMIQWIVELGFNDTTPLIFENDATSFAKGEYYYGVAKGMNKGMFITLGTGCGSTFIENALIVKNKYGLNQTGMIYDAPFLTGTIDEYLSAKGLKDVAKANNLMIPDGYQLFLAAEKGDMMARKTFKQFGKQIARGLSPFILSFEPDILVLGGQISQSLKWMIAGMHEQLTKDGEKLPLIYKTSDTSLATLKGLVQALESNNKI</sequence>
<proteinExistence type="inferred from homology"/>
<dbReference type="SUPFAM" id="SSF53067">
    <property type="entry name" value="Actin-like ATPase domain"/>
    <property type="match status" value="1"/>
</dbReference>